<sequence length="235" mass="26124">MVTHQVANAKSRVLVAFLILNAMLQAVADIPTYYLGDFCSLTLDMEQARISAGRLLLRRPGQQMNSLNCDVIIRAPANKKITFRFHRFDVHPGQGCFSNYIRLFDDATFKIPLTDQLCNDAVPKKAYKSTTELAGIKVDKELFVRDQIELLFTAFTYAPCTGSEYSCKNGHCIAGELYCNGFDNCGDSSDICILRAGTVLAIIIGVSVVVALLGIGLGVYLFRRQRRIRRERVSG</sequence>
<dbReference type="Gene3D" id="4.10.400.10">
    <property type="entry name" value="Low-density Lipoprotein Receptor"/>
    <property type="match status" value="1"/>
</dbReference>
<dbReference type="SMART" id="SM00192">
    <property type="entry name" value="LDLa"/>
    <property type="match status" value="1"/>
</dbReference>
<reference evidence="6 7" key="1">
    <citation type="submission" date="2024-04" db="EMBL/GenBank/DDBJ databases">
        <authorList>
            <consortium name="Genoscope - CEA"/>
            <person name="William W."/>
        </authorList>
    </citation>
    <scope>NUCLEOTIDE SEQUENCE [LARGE SCALE GENOMIC DNA]</scope>
</reference>
<keyword evidence="7" id="KW-1185">Reference proteome</keyword>
<dbReference type="InterPro" id="IPR002172">
    <property type="entry name" value="LDrepeatLR_classA_rpt"/>
</dbReference>
<dbReference type="Pfam" id="PF00431">
    <property type="entry name" value="CUB"/>
    <property type="match status" value="1"/>
</dbReference>
<dbReference type="PROSITE" id="PS01180">
    <property type="entry name" value="CUB"/>
    <property type="match status" value="1"/>
</dbReference>
<dbReference type="InterPro" id="IPR042333">
    <property type="entry name" value="LRAD2/Mig-13-like"/>
</dbReference>
<keyword evidence="3" id="KW-0812">Transmembrane</keyword>
<evidence type="ECO:0000256" key="4">
    <source>
        <dbReference type="SAM" id="SignalP"/>
    </source>
</evidence>
<dbReference type="SUPFAM" id="SSF57424">
    <property type="entry name" value="LDL receptor-like module"/>
    <property type="match status" value="1"/>
</dbReference>
<accession>A0AAV2I0K5</accession>
<dbReference type="InterPro" id="IPR036055">
    <property type="entry name" value="LDL_receptor-like_sf"/>
</dbReference>
<comment type="caution">
    <text evidence="6">The sequence shown here is derived from an EMBL/GenBank/DDBJ whole genome shotgun (WGS) entry which is preliminary data.</text>
</comment>
<dbReference type="AlphaFoldDB" id="A0AAV2I0K5"/>
<evidence type="ECO:0000313" key="7">
    <source>
        <dbReference type="Proteomes" id="UP001497497"/>
    </source>
</evidence>
<dbReference type="Pfam" id="PF00057">
    <property type="entry name" value="Ldl_recept_a"/>
    <property type="match status" value="1"/>
</dbReference>
<dbReference type="InterPro" id="IPR035914">
    <property type="entry name" value="Sperma_CUB_dom_sf"/>
</dbReference>
<feature type="disulfide bond" evidence="2">
    <location>
        <begin position="160"/>
        <end position="172"/>
    </location>
</feature>
<dbReference type="InterPro" id="IPR000859">
    <property type="entry name" value="CUB_dom"/>
</dbReference>
<feature type="domain" description="CUB" evidence="5">
    <location>
        <begin position="39"/>
        <end position="159"/>
    </location>
</feature>
<proteinExistence type="predicted"/>
<dbReference type="Gene3D" id="2.60.120.290">
    <property type="entry name" value="Spermadhesin, CUB domain"/>
    <property type="match status" value="1"/>
</dbReference>
<evidence type="ECO:0000256" key="2">
    <source>
        <dbReference type="PROSITE-ProRule" id="PRU00124"/>
    </source>
</evidence>
<evidence type="ECO:0000313" key="6">
    <source>
        <dbReference type="EMBL" id="CAL1540081.1"/>
    </source>
</evidence>
<protein>
    <recommendedName>
        <fullName evidence="5">CUB domain-containing protein</fullName>
    </recommendedName>
</protein>
<feature type="chain" id="PRO_5043976846" description="CUB domain-containing protein" evidence="4">
    <location>
        <begin position="29"/>
        <end position="235"/>
    </location>
</feature>
<comment type="caution">
    <text evidence="2">Lacks conserved residue(s) required for the propagation of feature annotation.</text>
</comment>
<feature type="disulfide bond" evidence="2">
    <location>
        <begin position="167"/>
        <end position="185"/>
    </location>
</feature>
<keyword evidence="3" id="KW-0472">Membrane</keyword>
<dbReference type="CDD" id="cd00041">
    <property type="entry name" value="CUB"/>
    <property type="match status" value="1"/>
</dbReference>
<dbReference type="PANTHER" id="PTHR24652">
    <property type="entry name" value="LOW-DENSITY LIPOPROTEIN RECEPTOR CLASS A DOMAIN-CONTAINING PROTEIN 2"/>
    <property type="match status" value="1"/>
</dbReference>
<dbReference type="EMBL" id="CAXITT010000370">
    <property type="protein sequence ID" value="CAL1540081.1"/>
    <property type="molecule type" value="Genomic_DNA"/>
</dbReference>
<keyword evidence="1 2" id="KW-1015">Disulfide bond</keyword>
<gene>
    <name evidence="6" type="ORF">GSLYS_00013814001</name>
</gene>
<evidence type="ECO:0000259" key="5">
    <source>
        <dbReference type="PROSITE" id="PS01180"/>
    </source>
</evidence>
<evidence type="ECO:0000256" key="1">
    <source>
        <dbReference type="ARBA" id="ARBA00023157"/>
    </source>
</evidence>
<keyword evidence="3" id="KW-1133">Transmembrane helix</keyword>
<evidence type="ECO:0000256" key="3">
    <source>
        <dbReference type="SAM" id="Phobius"/>
    </source>
</evidence>
<dbReference type="Proteomes" id="UP001497497">
    <property type="component" value="Unassembled WGS sequence"/>
</dbReference>
<dbReference type="CDD" id="cd00112">
    <property type="entry name" value="LDLa"/>
    <property type="match status" value="1"/>
</dbReference>
<keyword evidence="4" id="KW-0732">Signal</keyword>
<feature type="transmembrane region" description="Helical" evidence="3">
    <location>
        <begin position="199"/>
        <end position="222"/>
    </location>
</feature>
<organism evidence="6 7">
    <name type="scientific">Lymnaea stagnalis</name>
    <name type="common">Great pond snail</name>
    <name type="synonym">Helix stagnalis</name>
    <dbReference type="NCBI Taxonomy" id="6523"/>
    <lineage>
        <taxon>Eukaryota</taxon>
        <taxon>Metazoa</taxon>
        <taxon>Spiralia</taxon>
        <taxon>Lophotrochozoa</taxon>
        <taxon>Mollusca</taxon>
        <taxon>Gastropoda</taxon>
        <taxon>Heterobranchia</taxon>
        <taxon>Euthyneura</taxon>
        <taxon>Panpulmonata</taxon>
        <taxon>Hygrophila</taxon>
        <taxon>Lymnaeoidea</taxon>
        <taxon>Lymnaeidae</taxon>
        <taxon>Lymnaea</taxon>
    </lineage>
</organism>
<name>A0AAV2I0K5_LYMST</name>
<dbReference type="SUPFAM" id="SSF49854">
    <property type="entry name" value="Spermadhesin, CUB domain"/>
    <property type="match status" value="1"/>
</dbReference>
<feature type="signal peptide" evidence="4">
    <location>
        <begin position="1"/>
        <end position="28"/>
    </location>
</feature>
<dbReference type="PROSITE" id="PS50068">
    <property type="entry name" value="LDLRA_2"/>
    <property type="match status" value="1"/>
</dbReference>